<evidence type="ECO:0000313" key="1">
    <source>
        <dbReference type="EMBL" id="ALI04006.1"/>
    </source>
</evidence>
<dbReference type="EMBL" id="CP012830">
    <property type="protein sequence ID" value="ALI04006.1"/>
    <property type="molecule type" value="Genomic_DNA"/>
</dbReference>
<reference evidence="1 2" key="2">
    <citation type="journal article" date="2018" name="Nature">
        <title>Mutant phenotypes for thousands of bacterial genes of unknown function.</title>
        <authorList>
            <person name="Price M.N."/>
            <person name="Wetmore K.M."/>
            <person name="Waters R.J."/>
            <person name="Callaghan M."/>
            <person name="Ray J."/>
            <person name="Liu H."/>
            <person name="Kuehl J.V."/>
            <person name="Melnyk R.A."/>
            <person name="Lamson J.S."/>
            <person name="Suh Y."/>
            <person name="Carlson H.K."/>
            <person name="Esquivel Z."/>
            <person name="Sadeeshkumar H."/>
            <person name="Chakraborty R."/>
            <person name="Zane G.M."/>
            <person name="Rubin B.E."/>
            <person name="Wall J.D."/>
            <person name="Visel A."/>
            <person name="Bristow J."/>
            <person name="Blow M.J."/>
            <person name="Arkin A.P."/>
            <person name="Deutschbauer A.M."/>
        </authorList>
    </citation>
    <scope>NUCLEOTIDE SEQUENCE [LARGE SCALE GENOMIC DNA]</scope>
    <source>
        <strain evidence="1 2">FW300-N2E3</strain>
    </source>
</reference>
<evidence type="ECO:0000313" key="2">
    <source>
        <dbReference type="Proteomes" id="UP000066487"/>
    </source>
</evidence>
<dbReference type="Proteomes" id="UP000066487">
    <property type="component" value="Chromosome"/>
</dbReference>
<organism evidence="1 2">
    <name type="scientific">Pseudomonas fluorescens</name>
    <dbReference type="NCBI Taxonomy" id="294"/>
    <lineage>
        <taxon>Bacteria</taxon>
        <taxon>Pseudomonadati</taxon>
        <taxon>Pseudomonadota</taxon>
        <taxon>Gammaproteobacteria</taxon>
        <taxon>Pseudomonadales</taxon>
        <taxon>Pseudomonadaceae</taxon>
        <taxon>Pseudomonas</taxon>
    </lineage>
</organism>
<accession>A0A0N9WPT9</accession>
<protein>
    <submittedName>
        <fullName evidence="1">Uncharacterized protein</fullName>
    </submittedName>
</protein>
<sequence>MGSLIIALLTIGSAAIVSVTSTEIFKEYQSASNWDSFRATAHLWPAVLCSLVAVAAVAMREVGVVNSAKKKERDLEKQLSTMPPKQFLAAYSEIVIKTRFLYETQVLAKSLTSDSVSADIRLVMLNVLMLARNWDSALNDTYRANIMLIEDDKARCTSHLSDLICESPFFLFGTNLDSRIDTADGILYLKDRELSTFTSEAMDAEPDADIETICFPFTLPNTKLETHQPNIPGAPIAISSLQPHYIADCSTHFSEWLDSEFHEDSYISPHYKGVVAKYYSKHRFAGSILAIPLFTKDLDDKKTRVGCFNIYKSKKNILMGDSRNDQFVELLQPICSILSDMICLYRTYSDAEPEDNA</sequence>
<proteinExistence type="predicted"/>
<name>A0A0N9WPT9_PSEFL</name>
<dbReference type="AlphaFoldDB" id="A0A0N9WPT9"/>
<gene>
    <name evidence="1" type="ORF">AO353_24125</name>
</gene>
<reference evidence="2" key="1">
    <citation type="submission" date="2015-09" db="EMBL/GenBank/DDBJ databases">
        <title>Whole genome sequence of Pseudomonas fluorescens FW300-N2E3.</title>
        <authorList>
            <person name="Ray J."/>
            <person name="Melnyk R."/>
            <person name="Deutschbauer A."/>
        </authorList>
    </citation>
    <scope>NUCLEOTIDE SEQUENCE [LARGE SCALE GENOMIC DNA]</scope>
    <source>
        <strain evidence="2">FW300-N2E3</strain>
    </source>
</reference>